<dbReference type="Gene3D" id="1.10.8.430">
    <property type="entry name" value="Helical domain of apoptotic protease-activating factors"/>
    <property type="match status" value="1"/>
</dbReference>
<dbReference type="InterPro" id="IPR036390">
    <property type="entry name" value="WH_DNA-bd_sf"/>
</dbReference>
<dbReference type="InterPro" id="IPR011713">
    <property type="entry name" value="Leu-rich_rpt_3"/>
</dbReference>
<accession>R0EV86</accession>
<protein>
    <recommendedName>
        <fullName evidence="4">TIR domain-containing protein</fullName>
    </recommendedName>
</protein>
<keyword evidence="1" id="KW-0433">Leucine-rich repeat</keyword>
<organism evidence="5 6">
    <name type="scientific">Capsella rubella</name>
    <dbReference type="NCBI Taxonomy" id="81985"/>
    <lineage>
        <taxon>Eukaryota</taxon>
        <taxon>Viridiplantae</taxon>
        <taxon>Streptophyta</taxon>
        <taxon>Embryophyta</taxon>
        <taxon>Tracheophyta</taxon>
        <taxon>Spermatophyta</taxon>
        <taxon>Magnoliopsida</taxon>
        <taxon>eudicotyledons</taxon>
        <taxon>Gunneridae</taxon>
        <taxon>Pentapetalae</taxon>
        <taxon>rosids</taxon>
        <taxon>malvids</taxon>
        <taxon>Brassicales</taxon>
        <taxon>Brassicaceae</taxon>
        <taxon>Camelineae</taxon>
        <taxon>Capsella</taxon>
    </lineage>
</organism>
<evidence type="ECO:0000256" key="3">
    <source>
        <dbReference type="ARBA" id="ARBA00022821"/>
    </source>
</evidence>
<proteinExistence type="predicted"/>
<dbReference type="Pfam" id="PF01582">
    <property type="entry name" value="TIR"/>
    <property type="match status" value="1"/>
</dbReference>
<dbReference type="Gene3D" id="3.80.10.10">
    <property type="entry name" value="Ribonuclease Inhibitor"/>
    <property type="match status" value="1"/>
</dbReference>
<evidence type="ECO:0000256" key="1">
    <source>
        <dbReference type="ARBA" id="ARBA00022614"/>
    </source>
</evidence>
<dbReference type="Pfam" id="PF07725">
    <property type="entry name" value="LRR_3"/>
    <property type="match status" value="1"/>
</dbReference>
<dbReference type="GO" id="GO:0006952">
    <property type="term" value="P:defense response"/>
    <property type="evidence" value="ECO:0007669"/>
    <property type="project" value="UniProtKB-KW"/>
</dbReference>
<dbReference type="GO" id="GO:0043531">
    <property type="term" value="F:ADP binding"/>
    <property type="evidence" value="ECO:0007669"/>
    <property type="project" value="InterPro"/>
</dbReference>
<evidence type="ECO:0000313" key="6">
    <source>
        <dbReference type="Proteomes" id="UP000029121"/>
    </source>
</evidence>
<evidence type="ECO:0000313" key="5">
    <source>
        <dbReference type="EMBL" id="EOA12746.1"/>
    </source>
</evidence>
<dbReference type="SMART" id="SM00255">
    <property type="entry name" value="TIR"/>
    <property type="match status" value="1"/>
</dbReference>
<gene>
    <name evidence="5" type="ORF">CARUB_v10028394mg</name>
</gene>
<dbReference type="Gene3D" id="3.40.50.10140">
    <property type="entry name" value="Toll/interleukin-1 receptor homology (TIR) domain"/>
    <property type="match status" value="1"/>
</dbReference>
<dbReference type="SUPFAM" id="SSF46785">
    <property type="entry name" value="Winged helix' DNA-binding domain"/>
    <property type="match status" value="1"/>
</dbReference>
<dbReference type="GO" id="GO:0007165">
    <property type="term" value="P:signal transduction"/>
    <property type="evidence" value="ECO:0007669"/>
    <property type="project" value="InterPro"/>
</dbReference>
<dbReference type="InterPro" id="IPR032675">
    <property type="entry name" value="LRR_dom_sf"/>
</dbReference>
<dbReference type="Pfam" id="PF00931">
    <property type="entry name" value="NB-ARC"/>
    <property type="match status" value="1"/>
</dbReference>
<dbReference type="Pfam" id="PF23282">
    <property type="entry name" value="WHD_ROQ1"/>
    <property type="match status" value="1"/>
</dbReference>
<reference evidence="6" key="1">
    <citation type="journal article" date="2013" name="Nat. Genet.">
        <title>The Capsella rubella genome and the genomic consequences of rapid mating system evolution.</title>
        <authorList>
            <person name="Slotte T."/>
            <person name="Hazzouri K.M."/>
            <person name="Agren J.A."/>
            <person name="Koenig D."/>
            <person name="Maumus F."/>
            <person name="Guo Y.L."/>
            <person name="Steige K."/>
            <person name="Platts A.E."/>
            <person name="Escobar J.S."/>
            <person name="Newman L.K."/>
            <person name="Wang W."/>
            <person name="Mandakova T."/>
            <person name="Vello E."/>
            <person name="Smith L.M."/>
            <person name="Henz S.R."/>
            <person name="Steffen J."/>
            <person name="Takuno S."/>
            <person name="Brandvain Y."/>
            <person name="Coop G."/>
            <person name="Andolfatto P."/>
            <person name="Hu T.T."/>
            <person name="Blanchette M."/>
            <person name="Clark R.M."/>
            <person name="Quesneville H."/>
            <person name="Nordborg M."/>
            <person name="Gaut B.S."/>
            <person name="Lysak M.A."/>
            <person name="Jenkins J."/>
            <person name="Grimwood J."/>
            <person name="Chapman J."/>
            <person name="Prochnik S."/>
            <person name="Shu S."/>
            <person name="Rokhsar D."/>
            <person name="Schmutz J."/>
            <person name="Weigel D."/>
            <person name="Wright S.I."/>
        </authorList>
    </citation>
    <scope>NUCLEOTIDE SEQUENCE [LARGE SCALE GENOMIC DNA]</scope>
    <source>
        <strain evidence="6">cv. Monte Gargano</strain>
    </source>
</reference>
<evidence type="ECO:0000256" key="2">
    <source>
        <dbReference type="ARBA" id="ARBA00022737"/>
    </source>
</evidence>
<dbReference type="Gene3D" id="3.40.50.300">
    <property type="entry name" value="P-loop containing nucleotide triphosphate hydrolases"/>
    <property type="match status" value="1"/>
</dbReference>
<name>R0EV86_9BRAS</name>
<dbReference type="InterPro" id="IPR000157">
    <property type="entry name" value="TIR_dom"/>
</dbReference>
<evidence type="ECO:0000259" key="4">
    <source>
        <dbReference type="SMART" id="SM00255"/>
    </source>
</evidence>
<keyword evidence="6" id="KW-1185">Reference proteome</keyword>
<dbReference type="Proteomes" id="UP000029121">
    <property type="component" value="Unassembled WGS sequence"/>
</dbReference>
<feature type="non-terminal residue" evidence="5">
    <location>
        <position position="1"/>
    </location>
</feature>
<keyword evidence="3" id="KW-0611">Plant defense</keyword>
<sequence length="737" mass="84342">ETLRCSFVPHLSAAFGRKGVSVVTADKHDQSYMSIASILIFSENYVSSKESLDEFVKTIQRRHEEGHIVTAIFYRFSRSYVQEQMGNFSQAFLEHCTSDQVSQWRNALAEITSLPGHETSISQSDYESTENIARDLYKKIFPNERIGIYSRMLPDVEKLIKKQQRGVKSIGFWGMPGIGKTKLAQALFDQKSGDYEVICFVYNFHETLRKKGLYGLLQEHFKNLPNQTLQQRVLLVLDDVKNNLDVESFLSGLVSFKPESLIIVTSRDKQVLSQCGLNQIYKVEGLNKHEAQQLFSRGALGKDVRGKNLLTELSTKVIEFANGNPLALQLYGEELSSLGQLNENETLFLKLKTDPSEKIVEVVKSSYYALSDNEKNILVYIAFFFTGTCVDCVSKLLQDLGFFPDIGIDRLVENSLVTISKNRLEMHGMIQAVVREIGRCRKLKISEVPGTSFKCLLGTDDIEAIALDASILNPDSILSSLRSMYNLSFLKIYYSDLEKHQRALKSLPYGLKIIHWENYPLQSLPQDFNTSNLVELYMPYSQLQTLWVGTKSLKMLKRINLKYSQNLREVDQLSEALNLEEIDLCGCKNLQSFPVVLKLQKLRVVDLSDCTQIKSFPEFPSTVELKFAGLSIKSTFSQGTLIVENLHEFLDKQRKPLIEFPDYVLDFLKNFRSKQERVTYPEVVESSPTFKRRMCQTALEMSRSLQRGLTNLNREYDGFKIRPLENWMYTKLKGDRS</sequence>
<dbReference type="PANTHER" id="PTHR11017">
    <property type="entry name" value="LEUCINE-RICH REPEAT-CONTAINING PROTEIN"/>
    <property type="match status" value="1"/>
</dbReference>
<dbReference type="AlphaFoldDB" id="R0EV86"/>
<dbReference type="InterPro" id="IPR042197">
    <property type="entry name" value="Apaf_helical"/>
</dbReference>
<dbReference type="InterPro" id="IPR002182">
    <property type="entry name" value="NB-ARC"/>
</dbReference>
<dbReference type="PANTHER" id="PTHR11017:SF518">
    <property type="entry name" value="DISEASE RESISTANCE PROTEIN (TIR-NBS-LRR CLASS)-RELATED"/>
    <property type="match status" value="1"/>
</dbReference>
<dbReference type="EMBL" id="KB870812">
    <property type="protein sequence ID" value="EOA12746.1"/>
    <property type="molecule type" value="Genomic_DNA"/>
</dbReference>
<dbReference type="PRINTS" id="PR00364">
    <property type="entry name" value="DISEASERSIST"/>
</dbReference>
<dbReference type="InterPro" id="IPR058192">
    <property type="entry name" value="WHD_ROQ1-like"/>
</dbReference>
<dbReference type="SUPFAM" id="SSF52058">
    <property type="entry name" value="L domain-like"/>
    <property type="match status" value="1"/>
</dbReference>
<dbReference type="InterPro" id="IPR027417">
    <property type="entry name" value="P-loop_NTPase"/>
</dbReference>
<dbReference type="InterPro" id="IPR035897">
    <property type="entry name" value="Toll_tir_struct_dom_sf"/>
</dbReference>
<dbReference type="SUPFAM" id="SSF52540">
    <property type="entry name" value="P-loop containing nucleoside triphosphate hydrolases"/>
    <property type="match status" value="1"/>
</dbReference>
<feature type="domain" description="TIR" evidence="4">
    <location>
        <begin position="1"/>
        <end position="114"/>
    </location>
</feature>
<keyword evidence="2" id="KW-0677">Repeat</keyword>
<dbReference type="InterPro" id="IPR044974">
    <property type="entry name" value="Disease_R_plants"/>
</dbReference>
<dbReference type="SUPFAM" id="SSF52200">
    <property type="entry name" value="Toll/Interleukin receptor TIR domain"/>
    <property type="match status" value="1"/>
</dbReference>